<organism evidence="6 7">
    <name type="scientific">Anoxynatronum buryatiense</name>
    <dbReference type="NCBI Taxonomy" id="489973"/>
    <lineage>
        <taxon>Bacteria</taxon>
        <taxon>Bacillati</taxon>
        <taxon>Bacillota</taxon>
        <taxon>Clostridia</taxon>
        <taxon>Eubacteriales</taxon>
        <taxon>Clostridiaceae</taxon>
        <taxon>Anoxynatronum</taxon>
    </lineage>
</organism>
<dbReference type="Gene3D" id="3.40.50.300">
    <property type="entry name" value="P-loop containing nucleotide triphosphate hydrolases"/>
    <property type="match status" value="1"/>
</dbReference>
<reference evidence="6" key="1">
    <citation type="submission" date="2017-05" db="EMBL/GenBank/DDBJ databases">
        <authorList>
            <person name="Varghese N."/>
            <person name="Submissions S."/>
        </authorList>
    </citation>
    <scope>NUCLEOTIDE SEQUENCE</scope>
    <source>
        <strain evidence="6">Su22</strain>
    </source>
</reference>
<keyword evidence="2" id="KW-0067">ATP-binding</keyword>
<dbReference type="SMART" id="SM00091">
    <property type="entry name" value="PAS"/>
    <property type="match status" value="1"/>
</dbReference>
<feature type="domain" description="Sigma-54 factor interaction" evidence="4">
    <location>
        <begin position="149"/>
        <end position="386"/>
    </location>
</feature>
<keyword evidence="3" id="KW-0238">DNA-binding</keyword>
<evidence type="ECO:0000259" key="4">
    <source>
        <dbReference type="PROSITE" id="PS50045"/>
    </source>
</evidence>
<dbReference type="RefSeq" id="WP_283407796.1">
    <property type="nucleotide sequence ID" value="NZ_FXUF01000001.1"/>
</dbReference>
<dbReference type="EMBL" id="FXUF01000001">
    <property type="protein sequence ID" value="SMP41085.1"/>
    <property type="molecule type" value="Genomic_DNA"/>
</dbReference>
<dbReference type="PANTHER" id="PTHR32071">
    <property type="entry name" value="TRANSCRIPTIONAL REGULATORY PROTEIN"/>
    <property type="match status" value="1"/>
</dbReference>
<dbReference type="Pfam" id="PF00158">
    <property type="entry name" value="Sigma54_activat"/>
    <property type="match status" value="1"/>
</dbReference>
<dbReference type="GO" id="GO:0006355">
    <property type="term" value="P:regulation of DNA-templated transcription"/>
    <property type="evidence" value="ECO:0007669"/>
    <property type="project" value="InterPro"/>
</dbReference>
<dbReference type="NCBIfam" id="TIGR00229">
    <property type="entry name" value="sensory_box"/>
    <property type="match status" value="1"/>
</dbReference>
<dbReference type="InterPro" id="IPR003593">
    <property type="entry name" value="AAA+_ATPase"/>
</dbReference>
<dbReference type="CDD" id="cd00009">
    <property type="entry name" value="AAA"/>
    <property type="match status" value="1"/>
</dbReference>
<dbReference type="InterPro" id="IPR035965">
    <property type="entry name" value="PAS-like_dom_sf"/>
</dbReference>
<dbReference type="InterPro" id="IPR027417">
    <property type="entry name" value="P-loop_NTPase"/>
</dbReference>
<gene>
    <name evidence="6" type="ORF">SAMN06296020_101456</name>
</gene>
<evidence type="ECO:0000259" key="5">
    <source>
        <dbReference type="PROSITE" id="PS50112"/>
    </source>
</evidence>
<dbReference type="Gene3D" id="1.10.8.60">
    <property type="match status" value="1"/>
</dbReference>
<dbReference type="SMART" id="SM00382">
    <property type="entry name" value="AAA"/>
    <property type="match status" value="1"/>
</dbReference>
<accession>A0AA46AHM5</accession>
<dbReference type="PROSITE" id="PS50112">
    <property type="entry name" value="PAS"/>
    <property type="match status" value="1"/>
</dbReference>
<evidence type="ECO:0000313" key="6">
    <source>
        <dbReference type="EMBL" id="SMP41085.1"/>
    </source>
</evidence>
<keyword evidence="1" id="KW-0547">Nucleotide-binding</keyword>
<dbReference type="GO" id="GO:0005524">
    <property type="term" value="F:ATP binding"/>
    <property type="evidence" value="ECO:0007669"/>
    <property type="project" value="UniProtKB-KW"/>
</dbReference>
<dbReference type="SUPFAM" id="SSF52540">
    <property type="entry name" value="P-loop containing nucleoside triphosphate hydrolases"/>
    <property type="match status" value="1"/>
</dbReference>
<dbReference type="GO" id="GO:0003677">
    <property type="term" value="F:DNA binding"/>
    <property type="evidence" value="ECO:0007669"/>
    <property type="project" value="UniProtKB-KW"/>
</dbReference>
<dbReference type="SUPFAM" id="SSF55785">
    <property type="entry name" value="PYP-like sensor domain (PAS domain)"/>
    <property type="match status" value="1"/>
</dbReference>
<evidence type="ECO:0000256" key="3">
    <source>
        <dbReference type="ARBA" id="ARBA00023125"/>
    </source>
</evidence>
<feature type="domain" description="PAS" evidence="5">
    <location>
        <begin position="18"/>
        <end position="88"/>
    </location>
</feature>
<protein>
    <submittedName>
        <fullName evidence="6">Arginine utilization regulatory protein</fullName>
    </submittedName>
</protein>
<dbReference type="InterPro" id="IPR002078">
    <property type="entry name" value="Sigma_54_int"/>
</dbReference>
<dbReference type="AlphaFoldDB" id="A0AA46AHM5"/>
<dbReference type="PANTHER" id="PTHR32071:SF117">
    <property type="entry name" value="PTS-DEPENDENT DIHYDROXYACETONE KINASE OPERON REGULATORY PROTEIN-RELATED"/>
    <property type="match status" value="1"/>
</dbReference>
<proteinExistence type="predicted"/>
<comment type="caution">
    <text evidence="6">The sequence shown here is derived from an EMBL/GenBank/DDBJ whole genome shotgun (WGS) entry which is preliminary data.</text>
</comment>
<dbReference type="PROSITE" id="PS50045">
    <property type="entry name" value="SIGMA54_INTERACT_4"/>
    <property type="match status" value="1"/>
</dbReference>
<evidence type="ECO:0000256" key="2">
    <source>
        <dbReference type="ARBA" id="ARBA00022840"/>
    </source>
</evidence>
<dbReference type="Proteomes" id="UP001158066">
    <property type="component" value="Unassembled WGS sequence"/>
</dbReference>
<dbReference type="CDD" id="cd00130">
    <property type="entry name" value="PAS"/>
    <property type="match status" value="1"/>
</dbReference>
<dbReference type="InterPro" id="IPR000014">
    <property type="entry name" value="PAS"/>
</dbReference>
<evidence type="ECO:0000313" key="7">
    <source>
        <dbReference type="Proteomes" id="UP001158066"/>
    </source>
</evidence>
<sequence>MKKPDLLSLPLTLHDLTQHDFYRQILDRCNDGVNVADLQGRLVYANPVSAAYAGSTPNEMIGEDITRFYPKAVLLSVLETQRPVLDKQIHFIGGKKYLVSSFPIYLNGRFCGAYSVFKDIQDIEILNRRIKALEMKLSLSSVEHDPMQIIGNEGSLKEVLRASQRTVGSLGGPRHSIIIGESGTGKTMLARMIYHYAIQVGVLDRQAPFVEINCAQYTNADIAAVEIFGSEEGAYTGSKQKKGLFEQASGGILFLDEAHALEHYQTTLLKAVESGKIRRIGGNREIAVDVIVIAASTHNLKDELLPELYQRLAQYELVLPTLGDRSTSEKEALLHHFIKKYEDAVAQYHGIQYQVRLSPAAREALLKAQYPRNIRQLRDVVNHSIDAASPLISEVQGEVSLTIEVQLKHLPFDCQSESTAVTYTAIEGPVKQMVHQLAGEGLGPRKIARALQQEGWPIEYYQVAYYLKRHLS</sequence>
<evidence type="ECO:0000256" key="1">
    <source>
        <dbReference type="ARBA" id="ARBA00022741"/>
    </source>
</evidence>
<keyword evidence="7" id="KW-1185">Reference proteome</keyword>
<name>A0AA46AHM5_9CLOT</name>
<dbReference type="Gene3D" id="3.30.450.20">
    <property type="entry name" value="PAS domain"/>
    <property type="match status" value="1"/>
</dbReference>